<protein>
    <submittedName>
        <fullName evidence="1">Uncharacterized protein</fullName>
    </submittedName>
</protein>
<sequence>MADAIVFAIALNVQHGSNYENIELHFGFSREEGNLFNGENPPTVEEFKRRANELGSEVMKDFVHEALQYVEFNDNLDIVDFANGSTDRMISYSGDIISTRYDDQDFLSDIDPNNIQYKFEKSNSNFLKVQQEYNKAVMDGTINPKSEFVLNNGGIDQIRNNINYDVKSTLGAYIDGEFVGEKKKRADKYKQHIDAFITFLQD</sequence>
<name>A0AAE3LHZ8_9FIRM</name>
<dbReference type="Proteomes" id="UP001208131">
    <property type="component" value="Unassembled WGS sequence"/>
</dbReference>
<accession>A0AAE3LHZ8</accession>
<comment type="caution">
    <text evidence="1">The sequence shown here is derived from an EMBL/GenBank/DDBJ whole genome shotgun (WGS) entry which is preliminary data.</text>
</comment>
<dbReference type="EMBL" id="JAOQJZ010000010">
    <property type="protein sequence ID" value="MCU6706288.1"/>
    <property type="molecule type" value="Genomic_DNA"/>
</dbReference>
<proteinExistence type="predicted"/>
<dbReference type="AlphaFoldDB" id="A0AAE3LHZ8"/>
<reference evidence="1 2" key="1">
    <citation type="journal article" date="2021" name="ISME Commun">
        <title>Automated analysis of genomic sequences facilitates high-throughput and comprehensive description of bacteria.</title>
        <authorList>
            <person name="Hitch T.C.A."/>
        </authorList>
    </citation>
    <scope>NUCLEOTIDE SEQUENCE [LARGE SCALE GENOMIC DNA]</scope>
    <source>
        <strain evidence="1 2">Sanger_31</strain>
    </source>
</reference>
<gene>
    <name evidence="1" type="ORF">OCV57_10195</name>
</gene>
<keyword evidence="2" id="KW-1185">Reference proteome</keyword>
<evidence type="ECO:0000313" key="2">
    <source>
        <dbReference type="Proteomes" id="UP001208131"/>
    </source>
</evidence>
<dbReference type="RefSeq" id="WP_267301437.1">
    <property type="nucleotide sequence ID" value="NZ_JAOQJZ010000010.1"/>
</dbReference>
<organism evidence="1 2">
    <name type="scientific">Hominimerdicola aceti</name>
    <dbReference type="NCBI Taxonomy" id="2981726"/>
    <lineage>
        <taxon>Bacteria</taxon>
        <taxon>Bacillati</taxon>
        <taxon>Bacillota</taxon>
        <taxon>Clostridia</taxon>
        <taxon>Eubacteriales</taxon>
        <taxon>Oscillospiraceae</taxon>
        <taxon>Hominimerdicola</taxon>
    </lineage>
</organism>
<evidence type="ECO:0000313" key="1">
    <source>
        <dbReference type="EMBL" id="MCU6706288.1"/>
    </source>
</evidence>